<evidence type="ECO:0000256" key="3">
    <source>
        <dbReference type="PIRSR" id="PIRSR000390-2"/>
    </source>
</evidence>
<dbReference type="CDD" id="cd00616">
    <property type="entry name" value="AHBA_syn"/>
    <property type="match status" value="1"/>
</dbReference>
<dbReference type="Gene3D" id="3.90.1150.10">
    <property type="entry name" value="Aspartate Aminotransferase, domain 1"/>
    <property type="match status" value="1"/>
</dbReference>
<dbReference type="AlphaFoldDB" id="A0A1G9CRW3"/>
<sequence length="379" mass="41963">MSASNKDRIYLSPPHMGGTEQDFVKQAFDSNFIAPLGPQVNGFEQDFSKMSGLAHCAALSSGTAALHLALRILGVEKDDVVLASSLTFIGSVTPVKFLGAEPCFIDSDYKSWNMDPDLLAQAVDYYISIGKKPKAVIPTDLYGQCADYDRILEILKPHGIPLVVDAAESVGAMYKGKHAGKHALMAAYSFNGNKIITTSGGGLLASDNKEYIDRARWLSQQAKEPLPHYEHKELGYNYRMSNVVAAIGRGQLEVLKDRVERKREIFDYYKKALENSPGISFMPEADYGKCNRWLTAMLIDEDKFGASPDQIRIALEENNIESRPVWKPMHMQPLFKDCKSFGGKVSEDLFTRGLCLPSGTAMSKTDLDRTIESIRNCGK</sequence>
<dbReference type="STRING" id="246191.SAMN05660337_0767"/>
<dbReference type="PIRSF" id="PIRSF000390">
    <property type="entry name" value="PLP_StrS"/>
    <property type="match status" value="1"/>
</dbReference>
<dbReference type="InterPro" id="IPR000653">
    <property type="entry name" value="DegT/StrS_aminotransferase"/>
</dbReference>
<dbReference type="InterPro" id="IPR015424">
    <property type="entry name" value="PyrdxlP-dep_Trfase"/>
</dbReference>
<name>A0A1G9CRW3_9BACT</name>
<dbReference type="InterPro" id="IPR015421">
    <property type="entry name" value="PyrdxlP-dep_Trfase_major"/>
</dbReference>
<evidence type="ECO:0000313" key="5">
    <source>
        <dbReference type="EMBL" id="SDK54195.1"/>
    </source>
</evidence>
<dbReference type="PANTHER" id="PTHR30244:SF34">
    <property type="entry name" value="DTDP-4-AMINO-4,6-DIDEOXYGALACTOSE TRANSAMINASE"/>
    <property type="match status" value="1"/>
</dbReference>
<organism evidence="5 6">
    <name type="scientific">Maridesulfovibrio ferrireducens</name>
    <dbReference type="NCBI Taxonomy" id="246191"/>
    <lineage>
        <taxon>Bacteria</taxon>
        <taxon>Pseudomonadati</taxon>
        <taxon>Thermodesulfobacteriota</taxon>
        <taxon>Desulfovibrionia</taxon>
        <taxon>Desulfovibrionales</taxon>
        <taxon>Desulfovibrionaceae</taxon>
        <taxon>Maridesulfovibrio</taxon>
    </lineage>
</organism>
<gene>
    <name evidence="5" type="ORF">SAMN05660337_0767</name>
</gene>
<protein>
    <submittedName>
        <fullName evidence="5">dTDP-4-amino-4,6-dideoxygalactose transaminase</fullName>
    </submittedName>
</protein>
<dbReference type="GO" id="GO:0030170">
    <property type="term" value="F:pyridoxal phosphate binding"/>
    <property type="evidence" value="ECO:0007669"/>
    <property type="project" value="TreeGrafter"/>
</dbReference>
<reference evidence="6" key="1">
    <citation type="submission" date="2016-10" db="EMBL/GenBank/DDBJ databases">
        <authorList>
            <person name="Varghese N."/>
            <person name="Submissions S."/>
        </authorList>
    </citation>
    <scope>NUCLEOTIDE SEQUENCE [LARGE SCALE GENOMIC DNA]</scope>
    <source>
        <strain evidence="6">DSM 16995</strain>
    </source>
</reference>
<dbReference type="SUPFAM" id="SSF53383">
    <property type="entry name" value="PLP-dependent transferases"/>
    <property type="match status" value="1"/>
</dbReference>
<dbReference type="GO" id="GO:0000271">
    <property type="term" value="P:polysaccharide biosynthetic process"/>
    <property type="evidence" value="ECO:0007669"/>
    <property type="project" value="TreeGrafter"/>
</dbReference>
<dbReference type="GO" id="GO:0008483">
    <property type="term" value="F:transaminase activity"/>
    <property type="evidence" value="ECO:0007669"/>
    <property type="project" value="TreeGrafter"/>
</dbReference>
<evidence type="ECO:0000256" key="4">
    <source>
        <dbReference type="RuleBase" id="RU004508"/>
    </source>
</evidence>
<dbReference type="Pfam" id="PF01041">
    <property type="entry name" value="DegT_DnrJ_EryC1"/>
    <property type="match status" value="1"/>
</dbReference>
<feature type="active site" description="Proton acceptor" evidence="2">
    <location>
        <position position="194"/>
    </location>
</feature>
<dbReference type="Proteomes" id="UP000199053">
    <property type="component" value="Unassembled WGS sequence"/>
</dbReference>
<feature type="modified residue" description="N6-(pyridoxal phosphate)lysine" evidence="3">
    <location>
        <position position="194"/>
    </location>
</feature>
<proteinExistence type="inferred from homology"/>
<evidence type="ECO:0000313" key="6">
    <source>
        <dbReference type="Proteomes" id="UP000199053"/>
    </source>
</evidence>
<dbReference type="PANTHER" id="PTHR30244">
    <property type="entry name" value="TRANSAMINASE"/>
    <property type="match status" value="1"/>
</dbReference>
<dbReference type="RefSeq" id="WP_092158374.1">
    <property type="nucleotide sequence ID" value="NZ_FNGA01000001.1"/>
</dbReference>
<dbReference type="InterPro" id="IPR015422">
    <property type="entry name" value="PyrdxlP-dep_Trfase_small"/>
</dbReference>
<keyword evidence="3 4" id="KW-0663">Pyridoxal phosphate</keyword>
<evidence type="ECO:0000256" key="2">
    <source>
        <dbReference type="PIRSR" id="PIRSR000390-1"/>
    </source>
</evidence>
<comment type="similarity">
    <text evidence="1 4">Belongs to the DegT/DnrJ/EryC1 family.</text>
</comment>
<keyword evidence="6" id="KW-1185">Reference proteome</keyword>
<dbReference type="Gene3D" id="3.40.640.10">
    <property type="entry name" value="Type I PLP-dependent aspartate aminotransferase-like (Major domain)"/>
    <property type="match status" value="1"/>
</dbReference>
<evidence type="ECO:0000256" key="1">
    <source>
        <dbReference type="ARBA" id="ARBA00037999"/>
    </source>
</evidence>
<dbReference type="EMBL" id="FNGA01000001">
    <property type="protein sequence ID" value="SDK54195.1"/>
    <property type="molecule type" value="Genomic_DNA"/>
</dbReference>
<accession>A0A1G9CRW3</accession>